<dbReference type="EMBL" id="QCYY01001203">
    <property type="protein sequence ID" value="ROT79689.1"/>
    <property type="molecule type" value="Genomic_DNA"/>
</dbReference>
<keyword evidence="3" id="KW-0235">DNA replication</keyword>
<dbReference type="GO" id="GO:0043625">
    <property type="term" value="C:delta DNA polymerase complex"/>
    <property type="evidence" value="ECO:0007669"/>
    <property type="project" value="TreeGrafter"/>
</dbReference>
<dbReference type="PANTHER" id="PTHR10416:SF0">
    <property type="entry name" value="DNA POLYMERASE DELTA SUBUNIT 2"/>
    <property type="match status" value="1"/>
</dbReference>
<dbReference type="OrthoDB" id="3763at2759"/>
<dbReference type="Gene3D" id="3.60.21.50">
    <property type="match status" value="1"/>
</dbReference>
<evidence type="ECO:0000256" key="2">
    <source>
        <dbReference type="ARBA" id="ARBA00006035"/>
    </source>
</evidence>
<dbReference type="InterPro" id="IPR007185">
    <property type="entry name" value="DNA_pol_a/d/e_bsu"/>
</dbReference>
<dbReference type="Pfam" id="PF04042">
    <property type="entry name" value="DNA_pol_E_B"/>
    <property type="match status" value="1"/>
</dbReference>
<keyword evidence="8" id="KW-1185">Reference proteome</keyword>
<feature type="domain" description="DNA polymerase alpha/delta/epsilon subunit B" evidence="5">
    <location>
        <begin position="235"/>
        <end position="437"/>
    </location>
</feature>
<dbReference type="STRING" id="6689.A0A3R7QVF4"/>
<dbReference type="AlphaFoldDB" id="A0A3R7QVF4"/>
<dbReference type="InterPro" id="IPR040663">
    <property type="entry name" value="DNA_pol_D_N"/>
</dbReference>
<accession>A0A3R7QVF4</accession>
<protein>
    <submittedName>
        <fullName evidence="7">DNA polymerase delta subunit 2</fullName>
    </submittedName>
</protein>
<dbReference type="InterPro" id="IPR041863">
    <property type="entry name" value="PolD2_C"/>
</dbReference>
<evidence type="ECO:0000256" key="1">
    <source>
        <dbReference type="ARBA" id="ARBA00004123"/>
    </source>
</evidence>
<dbReference type="Proteomes" id="UP000283509">
    <property type="component" value="Unassembled WGS sequence"/>
</dbReference>
<reference evidence="7 8" key="1">
    <citation type="submission" date="2018-04" db="EMBL/GenBank/DDBJ databases">
        <authorList>
            <person name="Zhang X."/>
            <person name="Yuan J."/>
            <person name="Li F."/>
            <person name="Xiang J."/>
        </authorList>
    </citation>
    <scope>NUCLEOTIDE SEQUENCE [LARGE SCALE GENOMIC DNA]</scope>
    <source>
        <tissue evidence="7">Muscle</tissue>
    </source>
</reference>
<name>A0A3R7QVF4_PENVA</name>
<dbReference type="InterPro" id="IPR024826">
    <property type="entry name" value="DNA_pol_delta/II_ssu"/>
</dbReference>
<dbReference type="Pfam" id="PF18018">
    <property type="entry name" value="DNA_pol_D_N"/>
    <property type="match status" value="1"/>
</dbReference>
<evidence type="ECO:0000313" key="8">
    <source>
        <dbReference type="Proteomes" id="UP000283509"/>
    </source>
</evidence>
<reference evidence="7 8" key="2">
    <citation type="submission" date="2019-01" db="EMBL/GenBank/DDBJ databases">
        <title>The decoding of complex shrimp genome reveals the adaptation for benthos swimmer, frequently molting mechanism and breeding impact on genome.</title>
        <authorList>
            <person name="Sun Y."/>
            <person name="Gao Y."/>
            <person name="Yu Y."/>
        </authorList>
    </citation>
    <scope>NUCLEOTIDE SEQUENCE [LARGE SCALE GENOMIC DNA]</scope>
    <source>
        <tissue evidence="7">Muscle</tissue>
    </source>
</reference>
<dbReference type="GO" id="GO:0006271">
    <property type="term" value="P:DNA strand elongation involved in DNA replication"/>
    <property type="evidence" value="ECO:0007669"/>
    <property type="project" value="TreeGrafter"/>
</dbReference>
<evidence type="ECO:0000256" key="4">
    <source>
        <dbReference type="ARBA" id="ARBA00023242"/>
    </source>
</evidence>
<comment type="caution">
    <text evidence="7">The sequence shown here is derived from an EMBL/GenBank/DDBJ whole genome shotgun (WGS) entry which is preliminary data.</text>
</comment>
<feature type="non-terminal residue" evidence="7">
    <location>
        <position position="1"/>
    </location>
</feature>
<proteinExistence type="inferred from homology"/>
<sequence length="494" mass="54563">VVSQRANRRLFVSYSQSPLHSRFTEDFDYSPAMILDSCTSEMKAEVLLSEPKDSEDAPEHKAERQEVSYESLSSKYKLWGNKDVTRQYFKMYSARLEKMRPVVEAKAKDKWGSDTTLKRLHELDDETGKCIIVGTLFKRQTLKPSILKEISEEHHLMPQPVLEKYVSNDDDLILEDELQRIQLVGNIDIPNLVTGIICAVLGQEGSGGKFAVEDICFAGLPEPVKHDVVEDDRYVVLISGLELSSSVDSLLSLELLIDYLSGHLGHSEEQAAVANISRVVIAGNSVSCAKGEKEKPDKLKLVKELDDILTQIASVCSVDLMPGEFDPANHVMPQQPLHRCMFPKAAVYSSMQSVSNPYECIIGGRVFIGMSGQNVKDIGRCSTIEDPLVALGNICEWGHLAPTAPDTLVSYPYEGQEPFIIDTCPDVIFAGNQDSFGTTVKDVSGHKVTLVSIPRFSDTGMCVAVNLRNLQCQPICFSVDGNTLVETSSPEAEK</sequence>
<gene>
    <name evidence="7" type="ORF">C7M84_001595</name>
</gene>
<evidence type="ECO:0000313" key="7">
    <source>
        <dbReference type="EMBL" id="ROT79689.1"/>
    </source>
</evidence>
<comment type="similarity">
    <text evidence="2">Belongs to the DNA polymerase delta/II small subunit family.</text>
</comment>
<dbReference type="GO" id="GO:0003677">
    <property type="term" value="F:DNA binding"/>
    <property type="evidence" value="ECO:0007669"/>
    <property type="project" value="InterPro"/>
</dbReference>
<keyword evidence="4" id="KW-0539">Nucleus</keyword>
<evidence type="ECO:0000259" key="6">
    <source>
        <dbReference type="Pfam" id="PF18018"/>
    </source>
</evidence>
<evidence type="ECO:0000256" key="3">
    <source>
        <dbReference type="ARBA" id="ARBA00022705"/>
    </source>
</evidence>
<dbReference type="CDD" id="cd07387">
    <property type="entry name" value="MPP_PolD2_C"/>
    <property type="match status" value="1"/>
</dbReference>
<comment type="subcellular location">
    <subcellularLocation>
        <location evidence="1">Nucleus</location>
    </subcellularLocation>
</comment>
<organism evidence="7 8">
    <name type="scientific">Penaeus vannamei</name>
    <name type="common">Whiteleg shrimp</name>
    <name type="synonym">Litopenaeus vannamei</name>
    <dbReference type="NCBI Taxonomy" id="6689"/>
    <lineage>
        <taxon>Eukaryota</taxon>
        <taxon>Metazoa</taxon>
        <taxon>Ecdysozoa</taxon>
        <taxon>Arthropoda</taxon>
        <taxon>Crustacea</taxon>
        <taxon>Multicrustacea</taxon>
        <taxon>Malacostraca</taxon>
        <taxon>Eumalacostraca</taxon>
        <taxon>Eucarida</taxon>
        <taxon>Decapoda</taxon>
        <taxon>Dendrobranchiata</taxon>
        <taxon>Penaeoidea</taxon>
        <taxon>Penaeidae</taxon>
        <taxon>Penaeus</taxon>
    </lineage>
</organism>
<feature type="domain" description="DNA polymerase delta subunit OB-fold" evidence="6">
    <location>
        <begin position="87"/>
        <end position="215"/>
    </location>
</feature>
<evidence type="ECO:0000259" key="5">
    <source>
        <dbReference type="Pfam" id="PF04042"/>
    </source>
</evidence>
<dbReference type="PANTHER" id="PTHR10416">
    <property type="entry name" value="DNA POLYMERASE DELTA SUBUNIT 2"/>
    <property type="match status" value="1"/>
</dbReference>